<organism evidence="4 5">
    <name type="scientific">Aplysia californica</name>
    <name type="common">California sea hare</name>
    <dbReference type="NCBI Taxonomy" id="6500"/>
    <lineage>
        <taxon>Eukaryota</taxon>
        <taxon>Metazoa</taxon>
        <taxon>Spiralia</taxon>
        <taxon>Lophotrochozoa</taxon>
        <taxon>Mollusca</taxon>
        <taxon>Gastropoda</taxon>
        <taxon>Heterobranchia</taxon>
        <taxon>Euthyneura</taxon>
        <taxon>Tectipleura</taxon>
        <taxon>Aplysiida</taxon>
        <taxon>Aplysioidea</taxon>
        <taxon>Aplysiidae</taxon>
        <taxon>Aplysia</taxon>
    </lineage>
</organism>
<dbReference type="InterPro" id="IPR051693">
    <property type="entry name" value="UPF0046_metallophosphoest"/>
</dbReference>
<dbReference type="PANTHER" id="PTHR12905">
    <property type="entry name" value="METALLOPHOSPHOESTERASE"/>
    <property type="match status" value="1"/>
</dbReference>
<dbReference type="Pfam" id="PF00149">
    <property type="entry name" value="Metallophos"/>
    <property type="match status" value="1"/>
</dbReference>
<dbReference type="SUPFAM" id="SSF56300">
    <property type="entry name" value="Metallo-dependent phosphatases"/>
    <property type="match status" value="1"/>
</dbReference>
<dbReference type="InterPro" id="IPR004843">
    <property type="entry name" value="Calcineurin-like_PHP"/>
</dbReference>
<protein>
    <submittedName>
        <fullName evidence="5">Metallophosphoesterase MPPED2</fullName>
    </submittedName>
</protein>
<sequence length="396" mass="43925">MDKAKTSPCKGASPGSTGDDLPDDPTHSAPKLMPKKKVKCLPKGLCSESAEDECVNSSGAGAHGVEGASHPQDGFATCCEGEEDIDEDFIEIDEDSSYPADAWERLKVKVPDLRDMKPDELIVEGDRKHFLRFVCMSDTHSRVEGSDFVHRVPHGDVLLHAGDFTMHSSIPELHAFNDFLGQLPHKLKIIIPGNHETSLDQRGHGFDKGHARREQGLPRGDNSSEISEELRYLRGILHRGILLQDSMIEFCGIKVYGCPWMPVYASDGFGLPRGYQLLQMYNLIPKGVDILLSHGPPLGIGDRTKRSHHAGCVELFNSVTRRIKPKYFVCGHIHEGYGIRSDGTTTYINAAVCNKNYRPVHAPVVFDFPLPAPITVNDFHRMKSKRIKVKTFSPLP</sequence>
<accession>A0ABM0K2L4</accession>
<name>A0ABM0K2L4_APLCA</name>
<evidence type="ECO:0000313" key="5">
    <source>
        <dbReference type="RefSeq" id="XP_005107305.1"/>
    </source>
</evidence>
<evidence type="ECO:0000256" key="2">
    <source>
        <dbReference type="SAM" id="MobiDB-lite"/>
    </source>
</evidence>
<feature type="region of interest" description="Disordered" evidence="2">
    <location>
        <begin position="1"/>
        <end position="35"/>
    </location>
</feature>
<comment type="similarity">
    <text evidence="1">Belongs to the UPF0046 family.</text>
</comment>
<dbReference type="RefSeq" id="XP_005107305.1">
    <property type="nucleotide sequence ID" value="XM_005107248.3"/>
</dbReference>
<evidence type="ECO:0000313" key="4">
    <source>
        <dbReference type="Proteomes" id="UP000694888"/>
    </source>
</evidence>
<reference evidence="5" key="1">
    <citation type="submission" date="2025-08" db="UniProtKB">
        <authorList>
            <consortium name="RefSeq"/>
        </authorList>
    </citation>
    <scope>IDENTIFICATION</scope>
</reference>
<evidence type="ECO:0000256" key="1">
    <source>
        <dbReference type="ARBA" id="ARBA00007993"/>
    </source>
</evidence>
<dbReference type="PANTHER" id="PTHR12905:SF0">
    <property type="entry name" value="CALCINEURIN-LIKE PHOSPHOESTERASE DOMAIN-CONTAINING PROTEIN"/>
    <property type="match status" value="1"/>
</dbReference>
<dbReference type="Gene3D" id="3.60.21.10">
    <property type="match status" value="1"/>
</dbReference>
<feature type="domain" description="Calcineurin-like phosphoesterase" evidence="3">
    <location>
        <begin position="131"/>
        <end position="335"/>
    </location>
</feature>
<keyword evidence="4" id="KW-1185">Reference proteome</keyword>
<feature type="region of interest" description="Disordered" evidence="2">
    <location>
        <begin position="56"/>
        <end position="77"/>
    </location>
</feature>
<dbReference type="Proteomes" id="UP000694888">
    <property type="component" value="Unplaced"/>
</dbReference>
<dbReference type="InterPro" id="IPR029052">
    <property type="entry name" value="Metallo-depent_PP-like"/>
</dbReference>
<proteinExistence type="inferred from homology"/>
<gene>
    <name evidence="5" type="primary">LOC101856603</name>
</gene>
<dbReference type="CDD" id="cd07379">
    <property type="entry name" value="MPP_239FB"/>
    <property type="match status" value="1"/>
</dbReference>
<dbReference type="GeneID" id="101856603"/>
<evidence type="ECO:0000259" key="3">
    <source>
        <dbReference type="Pfam" id="PF00149"/>
    </source>
</evidence>